<comment type="caution">
    <text evidence="1">The sequence shown here is derived from an EMBL/GenBank/DDBJ whole genome shotgun (WGS) entry which is preliminary data.</text>
</comment>
<organism evidence="1 2">
    <name type="scientific">Pleurotus cornucopiae</name>
    <name type="common">Cornucopia mushroom</name>
    <dbReference type="NCBI Taxonomy" id="5321"/>
    <lineage>
        <taxon>Eukaryota</taxon>
        <taxon>Fungi</taxon>
        <taxon>Dikarya</taxon>
        <taxon>Basidiomycota</taxon>
        <taxon>Agaricomycotina</taxon>
        <taxon>Agaricomycetes</taxon>
        <taxon>Agaricomycetidae</taxon>
        <taxon>Agaricales</taxon>
        <taxon>Pleurotineae</taxon>
        <taxon>Pleurotaceae</taxon>
        <taxon>Pleurotus</taxon>
    </lineage>
</organism>
<dbReference type="Proteomes" id="UP000824881">
    <property type="component" value="Unassembled WGS sequence"/>
</dbReference>
<keyword evidence="2" id="KW-1185">Reference proteome</keyword>
<gene>
    <name evidence="1" type="ORF">CCMSSC00406_0005016</name>
</gene>
<name>A0ACB7J768_PLECO</name>
<evidence type="ECO:0000313" key="2">
    <source>
        <dbReference type="Proteomes" id="UP000824881"/>
    </source>
</evidence>
<evidence type="ECO:0000313" key="1">
    <source>
        <dbReference type="EMBL" id="KAG9226105.1"/>
    </source>
</evidence>
<accession>A0ACB7J768</accession>
<sequence>MRTTRTKPVIEGSQASQILEQVLDGGFDTAGSCPSNLRDHNRRKDTERDLSSDVTGSPQASRYQYFGLDATQTDTQLLDEDEVDEGLLRGNKRSFPVKAMKGVQEPTNAGPKNTRFQQVKDASPSKVKPPISKTRSSPLPRATTPAKETNTNLPSHRNSPRVRRSTYPALDPDSQDSFIGAFEDSIDPAARYIEGAEQLNVPLSQLARIAEEREAMLQKMGRGILIRRVHTPSPPPASPPQGRVLVDSTPSISGSQEEALNQNRVDDYDYGQAQEPDMDVDLDRQEPSQLSSEVSAPSSSLYDYINALDNGMDTNDPPEAEPLVATQPMDFADTTHFTETTQASSDRTPIVSQVERLPEGAIALRITKYLAQLSPEEEISKSAHRLLTFVDWGKLWRYDYDIRPLFELAQSLGLYQSAFDAATKMLKEDDEAAEAARLARAGPSRQPAYQETQPSNEGDGDGDGAGPSAAQAETQPSTVEETLPRRRGFPSRPKAFQRIPPTDSTTDNTVPDSEPLRQDTQPSAPASSAVTKSPAIQKRNIFRSAPDFHPNFEEIVPDSVEMDNPMDVDATAARTDDDVEDDDDDDDMPLAKITLNKGKELQRSKKETTMPPPAVPKKPTSKAKGKQRAVSPATRQTRQTKPAPGYLLGSWENGIVPSSLPEQDGVGKKDAPVQPKAPAKAKAARAPAKATASKVASSSKTKQEAVREELSPLSDLTEDHIPKVDHGDDASTEPAYDGDEYEEPVEDKTNKKRKRRDSGSTTKSGTKAAPKRAKKTKKPETPAAVRAKSLRSSAPASSSRIGGKPTRVYALWKTEAHYFLGTVHSMKPHGKYLIKFDDGTEADVTLDQMRLAQLNVGDEVAPIGFKKKTCKVVNVDDQHNTEVVTIKLDGEEEEMKRADITIHMKTINYAWKDRKLTSDTVVTKLKHPQPSPSRLSISSTAGPRPTSSVLSEYGIVITLSPGSTMTKDKIANAVRGGGGAVIDDWTSVLSLEGKYDRDGRRWVITQGEVAWIGNIDKTRKVFLVSDECNEKPRYLVAVALGVPCLSYRWVEACIKEDTEMEWVPHLLAQGFVEPLEANVSQFVDTLWCSTSEHLRHIMDNKVPHKILKNKTALCVGRDLIPVQGKTDVPGSHFIGQILVCMGAKRVEAVADLNDASRQATEYDLVVIKESTNYRDDLDGATVVDTQWVKYSLLAGRMLPLPEWSRP</sequence>
<protein>
    <submittedName>
        <fullName evidence="1">Uncharacterized protein</fullName>
    </submittedName>
</protein>
<dbReference type="EMBL" id="WQMT02000002">
    <property type="protein sequence ID" value="KAG9226105.1"/>
    <property type="molecule type" value="Genomic_DNA"/>
</dbReference>
<reference evidence="1 2" key="1">
    <citation type="journal article" date="2021" name="Appl. Environ. Microbiol.">
        <title>Genetic linkage and physical mapping for an oyster mushroom Pleurotus cornucopiae and QTL analysis for the trait cap color.</title>
        <authorList>
            <person name="Zhang Y."/>
            <person name="Gao W."/>
            <person name="Sonnenberg A."/>
            <person name="Chen Q."/>
            <person name="Zhang J."/>
            <person name="Huang C."/>
        </authorList>
    </citation>
    <scope>NUCLEOTIDE SEQUENCE [LARGE SCALE GENOMIC DNA]</scope>
    <source>
        <strain evidence="1">CCMSSC00406</strain>
    </source>
</reference>
<proteinExistence type="predicted"/>